<protein>
    <recommendedName>
        <fullName evidence="7">COG2363</fullName>
    </recommendedName>
</protein>
<comment type="subcellular location">
    <subcellularLocation>
        <location evidence="1">Membrane</location>
        <topology evidence="1">Multi-pass membrane protein</topology>
    </subcellularLocation>
</comment>
<dbReference type="Pfam" id="PF04241">
    <property type="entry name" value="DUF423"/>
    <property type="match status" value="1"/>
</dbReference>
<name>A0A3B1B8Z9_9ZZZZ</name>
<evidence type="ECO:0008006" key="7">
    <source>
        <dbReference type="Google" id="ProtNLM"/>
    </source>
</evidence>
<feature type="transmembrane region" description="Helical" evidence="5">
    <location>
        <begin position="74"/>
        <end position="95"/>
    </location>
</feature>
<evidence type="ECO:0000256" key="4">
    <source>
        <dbReference type="ARBA" id="ARBA00023136"/>
    </source>
</evidence>
<accession>A0A3B1B8Z9</accession>
<gene>
    <name evidence="6" type="ORF">MNBD_ALPHA03-294</name>
</gene>
<evidence type="ECO:0000256" key="1">
    <source>
        <dbReference type="ARBA" id="ARBA00004141"/>
    </source>
</evidence>
<feature type="transmembrane region" description="Helical" evidence="5">
    <location>
        <begin position="43"/>
        <end position="62"/>
    </location>
</feature>
<feature type="transmembrane region" description="Helical" evidence="5">
    <location>
        <begin position="101"/>
        <end position="126"/>
    </location>
</feature>
<sequence length="129" mass="13779">MRAILVIAALCGFFAVLFGALGAHFLSGVMTEKGSAQFKTANLYHLIHSLALFGCGLLYPLVEKSSKAVVYLKLSATGFIAGIFLFSGTLYYVAILPAGPFHYLIPLGGLFYMAGWLMLGACAFCLKAK</sequence>
<evidence type="ECO:0000313" key="6">
    <source>
        <dbReference type="EMBL" id="VAX07888.1"/>
    </source>
</evidence>
<dbReference type="AlphaFoldDB" id="A0A3B1B8Z9"/>
<reference evidence="6" key="1">
    <citation type="submission" date="2018-06" db="EMBL/GenBank/DDBJ databases">
        <authorList>
            <person name="Zhirakovskaya E."/>
        </authorList>
    </citation>
    <scope>NUCLEOTIDE SEQUENCE</scope>
</reference>
<dbReference type="PANTHER" id="PTHR43461:SF1">
    <property type="entry name" value="TRANSMEMBRANE PROTEIN 256"/>
    <property type="match status" value="1"/>
</dbReference>
<evidence type="ECO:0000256" key="5">
    <source>
        <dbReference type="SAM" id="Phobius"/>
    </source>
</evidence>
<dbReference type="EMBL" id="UOFW01000227">
    <property type="protein sequence ID" value="VAX07888.1"/>
    <property type="molecule type" value="Genomic_DNA"/>
</dbReference>
<evidence type="ECO:0000256" key="2">
    <source>
        <dbReference type="ARBA" id="ARBA00022692"/>
    </source>
</evidence>
<keyword evidence="2 5" id="KW-0812">Transmembrane</keyword>
<keyword evidence="4 5" id="KW-0472">Membrane</keyword>
<organism evidence="6">
    <name type="scientific">hydrothermal vent metagenome</name>
    <dbReference type="NCBI Taxonomy" id="652676"/>
    <lineage>
        <taxon>unclassified sequences</taxon>
        <taxon>metagenomes</taxon>
        <taxon>ecological metagenomes</taxon>
    </lineage>
</organism>
<dbReference type="InterPro" id="IPR006696">
    <property type="entry name" value="DUF423"/>
</dbReference>
<proteinExistence type="predicted"/>
<keyword evidence="3 5" id="KW-1133">Transmembrane helix</keyword>
<dbReference type="PANTHER" id="PTHR43461">
    <property type="entry name" value="TRANSMEMBRANE PROTEIN 256"/>
    <property type="match status" value="1"/>
</dbReference>
<dbReference type="GO" id="GO:0005886">
    <property type="term" value="C:plasma membrane"/>
    <property type="evidence" value="ECO:0007669"/>
    <property type="project" value="TreeGrafter"/>
</dbReference>
<evidence type="ECO:0000256" key="3">
    <source>
        <dbReference type="ARBA" id="ARBA00022989"/>
    </source>
</evidence>